<keyword evidence="1" id="KW-0597">Phosphoprotein</keyword>
<evidence type="ECO:0000259" key="2">
    <source>
        <dbReference type="PROSITE" id="PS50109"/>
    </source>
</evidence>
<reference evidence="4" key="1">
    <citation type="submission" date="2017-11" db="EMBL/GenBank/DDBJ databases">
        <title>Phenotypic and genomic properties of facultatively anaerobic sulfur-reducing natronoarchaea from hypersaline soda lakes.</title>
        <authorList>
            <person name="Sorokin D.Y."/>
            <person name="Kublanov I.V."/>
            <person name="Roman P."/>
            <person name="Sinninghe Damste J.S."/>
            <person name="Golyshin P.N."/>
            <person name="Rojo D."/>
            <person name="Ciordia S."/>
            <person name="Mena M.D.C."/>
            <person name="Ferrer M."/>
            <person name="Messina E."/>
            <person name="Smedile F."/>
            <person name="La Spada G."/>
            <person name="La Cono V."/>
            <person name="Yakimov M.M."/>
        </authorList>
    </citation>
    <scope>NUCLEOTIDE SEQUENCE [LARGE SCALE GENOMIC DNA]</scope>
    <source>
        <strain evidence="4">AArc-Sl</strain>
    </source>
</reference>
<protein>
    <submittedName>
        <fullName evidence="3">Signal-transducing histidine kinase</fullName>
    </submittedName>
</protein>
<keyword evidence="3" id="KW-0808">Transferase</keyword>
<evidence type="ECO:0000313" key="4">
    <source>
        <dbReference type="Proteomes" id="UP000263012"/>
    </source>
</evidence>
<dbReference type="PRINTS" id="PR00344">
    <property type="entry name" value="BCTRLSENSOR"/>
</dbReference>
<dbReference type="AlphaFoldDB" id="A0A343TIY4"/>
<dbReference type="InterPro" id="IPR003661">
    <property type="entry name" value="HisK_dim/P_dom"/>
</dbReference>
<dbReference type="Proteomes" id="UP000263012">
    <property type="component" value="Chromosome"/>
</dbReference>
<dbReference type="Gene3D" id="3.30.565.10">
    <property type="entry name" value="Histidine kinase-like ATPase, C-terminal domain"/>
    <property type="match status" value="1"/>
</dbReference>
<keyword evidence="4" id="KW-1185">Reference proteome</keyword>
<dbReference type="KEGG" id="hdf:AArcSl_1426"/>
<dbReference type="SMART" id="SM00387">
    <property type="entry name" value="HATPase_c"/>
    <property type="match status" value="1"/>
</dbReference>
<organism evidence="3 4">
    <name type="scientific">Halalkaliarchaeum desulfuricum</name>
    <dbReference type="NCBI Taxonomy" id="2055893"/>
    <lineage>
        <taxon>Archaea</taxon>
        <taxon>Methanobacteriati</taxon>
        <taxon>Methanobacteriota</taxon>
        <taxon>Stenosarchaea group</taxon>
        <taxon>Halobacteria</taxon>
        <taxon>Halobacteriales</taxon>
        <taxon>Haloferacaceae</taxon>
        <taxon>Halalkaliarchaeum</taxon>
    </lineage>
</organism>
<dbReference type="PROSITE" id="PS50109">
    <property type="entry name" value="HIS_KIN"/>
    <property type="match status" value="1"/>
</dbReference>
<dbReference type="SUPFAM" id="SSF55874">
    <property type="entry name" value="ATPase domain of HSP90 chaperone/DNA topoisomerase II/histidine kinase"/>
    <property type="match status" value="1"/>
</dbReference>
<evidence type="ECO:0000313" key="3">
    <source>
        <dbReference type="EMBL" id="AUX09056.1"/>
    </source>
</evidence>
<evidence type="ECO:0000256" key="1">
    <source>
        <dbReference type="ARBA" id="ARBA00022553"/>
    </source>
</evidence>
<proteinExistence type="predicted"/>
<gene>
    <name evidence="3" type="ORF">AArcSl_1426</name>
</gene>
<name>A0A343TIY4_9EURY</name>
<dbReference type="InterPro" id="IPR005467">
    <property type="entry name" value="His_kinase_dom"/>
</dbReference>
<dbReference type="EMBL" id="CP025066">
    <property type="protein sequence ID" value="AUX09056.1"/>
    <property type="molecule type" value="Genomic_DNA"/>
</dbReference>
<dbReference type="InterPro" id="IPR036890">
    <property type="entry name" value="HATPase_C_sf"/>
</dbReference>
<dbReference type="GO" id="GO:0000155">
    <property type="term" value="F:phosphorelay sensor kinase activity"/>
    <property type="evidence" value="ECO:0007669"/>
    <property type="project" value="InterPro"/>
</dbReference>
<dbReference type="CDD" id="cd00082">
    <property type="entry name" value="HisKA"/>
    <property type="match status" value="1"/>
</dbReference>
<dbReference type="Pfam" id="PF02518">
    <property type="entry name" value="HATPase_c"/>
    <property type="match status" value="1"/>
</dbReference>
<keyword evidence="3" id="KW-0418">Kinase</keyword>
<dbReference type="PANTHER" id="PTHR43547:SF2">
    <property type="entry name" value="HYBRID SIGNAL TRANSDUCTION HISTIDINE KINASE C"/>
    <property type="match status" value="1"/>
</dbReference>
<dbReference type="InterPro" id="IPR003594">
    <property type="entry name" value="HATPase_dom"/>
</dbReference>
<accession>A0A343TIY4</accession>
<sequence length="373" mass="41599">MSNEIPPTADILPDVESGVASVLVRTESEGNRRQLERWFATHDSYDVVETDIRTGEFDCCILDRASLLDNQDALRTRKQADRIPLPVVLLVPEQRADEVVNALQRESNALDSLVDELLRMPITSLELEQRFKSVLRARNQAIRLHEGHEQLELLNRVLRHDIRNDMSVVLGWLEVLDPHVDSEGKEILDRVLNSGHHVVELTDIARNIVEAIFEGEGPSLEPVELGGLLENVIAIRKETFEKATITLQGPPPDVTVLANEMLSSVFRNLINNAVQHNDADEPSVSISTQEDDDNVRIRIADNGPGISEEHRDRIFDSDVKGLESIGTGMGLYLVTNLVEMYDGSVWIEDNDPRGVVFVVELPTIDSTMGDGNG</sequence>
<feature type="domain" description="Histidine kinase" evidence="2">
    <location>
        <begin position="157"/>
        <end position="365"/>
    </location>
</feature>
<dbReference type="InterPro" id="IPR004358">
    <property type="entry name" value="Sig_transdc_His_kin-like_C"/>
</dbReference>
<dbReference type="PANTHER" id="PTHR43547">
    <property type="entry name" value="TWO-COMPONENT HISTIDINE KINASE"/>
    <property type="match status" value="1"/>
</dbReference>